<comment type="caution">
    <text evidence="1">The sequence shown here is derived from an EMBL/GenBank/DDBJ whole genome shotgun (WGS) entry which is preliminary data.</text>
</comment>
<gene>
    <name evidence="1" type="ORF">E2C01_093865</name>
</gene>
<dbReference type="Proteomes" id="UP000324222">
    <property type="component" value="Unassembled WGS sequence"/>
</dbReference>
<sequence length="96" mass="11298">MERRERWTEEREEREKKRERWRESRYVARSPRRCYGDVVQVSVWLACHLRTRRRVIQETGGGDGGGGGGVREKGVMRRGRGALARAWERSGRVRAD</sequence>
<proteinExistence type="predicted"/>
<organism evidence="1 2">
    <name type="scientific">Portunus trituberculatus</name>
    <name type="common">Swimming crab</name>
    <name type="synonym">Neptunus trituberculatus</name>
    <dbReference type="NCBI Taxonomy" id="210409"/>
    <lineage>
        <taxon>Eukaryota</taxon>
        <taxon>Metazoa</taxon>
        <taxon>Ecdysozoa</taxon>
        <taxon>Arthropoda</taxon>
        <taxon>Crustacea</taxon>
        <taxon>Multicrustacea</taxon>
        <taxon>Malacostraca</taxon>
        <taxon>Eumalacostraca</taxon>
        <taxon>Eucarida</taxon>
        <taxon>Decapoda</taxon>
        <taxon>Pleocyemata</taxon>
        <taxon>Brachyura</taxon>
        <taxon>Eubrachyura</taxon>
        <taxon>Portunoidea</taxon>
        <taxon>Portunidae</taxon>
        <taxon>Portuninae</taxon>
        <taxon>Portunus</taxon>
    </lineage>
</organism>
<accession>A0A5B7JQZ2</accession>
<keyword evidence="2" id="KW-1185">Reference proteome</keyword>
<protein>
    <submittedName>
        <fullName evidence="1">Uncharacterized protein</fullName>
    </submittedName>
</protein>
<reference evidence="1 2" key="1">
    <citation type="submission" date="2019-05" db="EMBL/GenBank/DDBJ databases">
        <title>Another draft genome of Portunus trituberculatus and its Hox gene families provides insights of decapod evolution.</title>
        <authorList>
            <person name="Jeong J.-H."/>
            <person name="Song I."/>
            <person name="Kim S."/>
            <person name="Choi T."/>
            <person name="Kim D."/>
            <person name="Ryu S."/>
            <person name="Kim W."/>
        </authorList>
    </citation>
    <scope>NUCLEOTIDE SEQUENCE [LARGE SCALE GENOMIC DNA]</scope>
    <source>
        <tissue evidence="1">Muscle</tissue>
    </source>
</reference>
<dbReference type="AlphaFoldDB" id="A0A5B7JQZ2"/>
<evidence type="ECO:0000313" key="1">
    <source>
        <dbReference type="EMBL" id="MPC98492.1"/>
    </source>
</evidence>
<name>A0A5B7JQZ2_PORTR</name>
<evidence type="ECO:0000313" key="2">
    <source>
        <dbReference type="Proteomes" id="UP000324222"/>
    </source>
</evidence>
<dbReference type="EMBL" id="VSRR010114302">
    <property type="protein sequence ID" value="MPC98492.1"/>
    <property type="molecule type" value="Genomic_DNA"/>
</dbReference>